<sequence length="74" mass="8196">MSLPAASYRPAAEKPAGTLPVFQFVTQAQIIIQAQPGQSAQDIAQEVARQLDERERRMRAKARSSFSDQEGDYS</sequence>
<dbReference type="HOGENOM" id="CLU_2450678_0_0_1"/>
<evidence type="ECO:0000313" key="2">
    <source>
        <dbReference type="EMBL" id="EOB12964.1"/>
    </source>
</evidence>
<evidence type="ECO:0000256" key="1">
    <source>
        <dbReference type="SAM" id="MobiDB-lite"/>
    </source>
</evidence>
<dbReference type="OrthoDB" id="10646174at2759"/>
<dbReference type="Proteomes" id="UP000016927">
    <property type="component" value="Unassembled WGS sequence"/>
</dbReference>
<gene>
    <name evidence="2" type="ORF">NBO_288g0003</name>
</gene>
<organism evidence="2 3">
    <name type="scientific">Nosema bombycis (strain CQ1 / CVCC 102059)</name>
    <name type="common">Microsporidian parasite</name>
    <name type="synonym">Pebrine of silkworm</name>
    <dbReference type="NCBI Taxonomy" id="578461"/>
    <lineage>
        <taxon>Eukaryota</taxon>
        <taxon>Fungi</taxon>
        <taxon>Fungi incertae sedis</taxon>
        <taxon>Microsporidia</taxon>
        <taxon>Nosematidae</taxon>
        <taxon>Nosema</taxon>
    </lineage>
</organism>
<protein>
    <submittedName>
        <fullName evidence="2">Uncharacterized protein</fullName>
    </submittedName>
</protein>
<accession>R0M4Q3</accession>
<feature type="region of interest" description="Disordered" evidence="1">
    <location>
        <begin position="53"/>
        <end position="74"/>
    </location>
</feature>
<dbReference type="EMBL" id="KB909196">
    <property type="protein sequence ID" value="EOB12964.1"/>
    <property type="molecule type" value="Genomic_DNA"/>
</dbReference>
<reference evidence="2 3" key="1">
    <citation type="journal article" date="2013" name="BMC Genomics">
        <title>Comparative genomics of parasitic silkworm microsporidia reveal an association between genome expansion and host adaptation.</title>
        <authorList>
            <person name="Pan G."/>
            <person name="Xu J."/>
            <person name="Li T."/>
            <person name="Xia Q."/>
            <person name="Liu S.L."/>
            <person name="Zhang G."/>
            <person name="Li S."/>
            <person name="Li C."/>
            <person name="Liu H."/>
            <person name="Yang L."/>
            <person name="Liu T."/>
            <person name="Zhang X."/>
            <person name="Wu Z."/>
            <person name="Fan W."/>
            <person name="Dang X."/>
            <person name="Xiang H."/>
            <person name="Tao M."/>
            <person name="Li Y."/>
            <person name="Hu J."/>
            <person name="Li Z."/>
            <person name="Lin L."/>
            <person name="Luo J."/>
            <person name="Geng L."/>
            <person name="Wang L."/>
            <person name="Long M."/>
            <person name="Wan Y."/>
            <person name="He N."/>
            <person name="Zhang Z."/>
            <person name="Lu C."/>
            <person name="Keeling P.J."/>
            <person name="Wang J."/>
            <person name="Xiang Z."/>
            <person name="Zhou Z."/>
        </authorList>
    </citation>
    <scope>NUCLEOTIDE SEQUENCE [LARGE SCALE GENOMIC DNA]</scope>
    <source>
        <strain evidence="3">CQ1 / CVCC 102059</strain>
    </source>
</reference>
<proteinExistence type="predicted"/>
<keyword evidence="3" id="KW-1185">Reference proteome</keyword>
<dbReference type="VEuPathDB" id="MicrosporidiaDB:NBO_288g0003"/>
<dbReference type="AlphaFoldDB" id="R0M4Q3"/>
<evidence type="ECO:0000313" key="3">
    <source>
        <dbReference type="Proteomes" id="UP000016927"/>
    </source>
</evidence>
<name>R0M4Q3_NOSB1</name>